<dbReference type="Pfam" id="PF01488">
    <property type="entry name" value="Shikimate_DH"/>
    <property type="match status" value="1"/>
</dbReference>
<feature type="binding site" evidence="8 10">
    <location>
        <position position="112"/>
    </location>
    <ligand>
        <name>substrate</name>
    </ligand>
</feature>
<dbReference type="GO" id="GO:0050661">
    <property type="term" value="F:NADP binding"/>
    <property type="evidence" value="ECO:0007669"/>
    <property type="project" value="InterPro"/>
</dbReference>
<evidence type="ECO:0000313" key="19">
    <source>
        <dbReference type="Proteomes" id="UP000244727"/>
    </source>
</evidence>
<evidence type="ECO:0000256" key="3">
    <source>
        <dbReference type="ARBA" id="ARBA00012970"/>
    </source>
</evidence>
<keyword evidence="5 8" id="KW-0560">Oxidoreductase</keyword>
<dbReference type="InterPro" id="IPR006151">
    <property type="entry name" value="Shikm_DH/Glu-tRNA_Rdtase"/>
</dbReference>
<feature type="active site" description="Nucleophile" evidence="8 9">
    <location>
        <position position="51"/>
    </location>
</feature>
<dbReference type="SUPFAM" id="SSF51735">
    <property type="entry name" value="NAD(P)-binding Rossmann-fold domains"/>
    <property type="match status" value="1"/>
</dbReference>
<dbReference type="UniPathway" id="UPA00251">
    <property type="reaction ID" value="UER00316"/>
</dbReference>
<dbReference type="AlphaFoldDB" id="A0A2R4X0K7"/>
<evidence type="ECO:0000256" key="1">
    <source>
        <dbReference type="ARBA" id="ARBA00005059"/>
    </source>
</evidence>
<dbReference type="HAMAP" id="MF_00087">
    <property type="entry name" value="Glu_tRNA_reductase"/>
    <property type="match status" value="1"/>
</dbReference>
<dbReference type="PIRSF" id="PIRSF000445">
    <property type="entry name" value="4pyrrol_synth_GluRdtase"/>
    <property type="match status" value="1"/>
</dbReference>
<keyword evidence="19" id="KW-1185">Reference proteome</keyword>
<evidence type="ECO:0000256" key="5">
    <source>
        <dbReference type="ARBA" id="ARBA00023002"/>
    </source>
</evidence>
<evidence type="ECO:0000256" key="12">
    <source>
        <dbReference type="PIRSR" id="PIRSR000445-4"/>
    </source>
</evidence>
<feature type="domain" description="Quinate/shikimate 5-dehydrogenase/glutamyl-tRNA reductase" evidence="16">
    <location>
        <begin position="164"/>
        <end position="294"/>
    </location>
</feature>
<evidence type="ECO:0000256" key="13">
    <source>
        <dbReference type="RuleBase" id="RU000584"/>
    </source>
</evidence>
<dbReference type="KEGG" id="harc:HARCEL1_06050"/>
<dbReference type="InterPro" id="IPR036343">
    <property type="entry name" value="GluRdtase_N_sf"/>
</dbReference>
<feature type="compositionally biased region" description="Basic and acidic residues" evidence="14">
    <location>
        <begin position="412"/>
        <end position="432"/>
    </location>
</feature>
<feature type="binding site" evidence="8 10">
    <location>
        <begin position="106"/>
        <end position="108"/>
    </location>
    <ligand>
        <name>substrate</name>
    </ligand>
</feature>
<dbReference type="Pfam" id="PF00745">
    <property type="entry name" value="GlutR_dimer"/>
    <property type="match status" value="1"/>
</dbReference>
<dbReference type="Gene3D" id="3.40.50.720">
    <property type="entry name" value="NAD(P)-binding Rossmann-like Domain"/>
    <property type="match status" value="1"/>
</dbReference>
<comment type="similarity">
    <text evidence="2 8 13">Belongs to the glutamyl-tRNA reductase family.</text>
</comment>
<evidence type="ECO:0000256" key="2">
    <source>
        <dbReference type="ARBA" id="ARBA00005916"/>
    </source>
</evidence>
<dbReference type="InterPro" id="IPR015896">
    <property type="entry name" value="4pyrrol_synth_GluRdtase_dimer"/>
</dbReference>
<keyword evidence="4 8" id="KW-0521">NADP</keyword>
<dbReference type="InterPro" id="IPR000343">
    <property type="entry name" value="4pyrrol_synth_GluRdtase"/>
</dbReference>
<dbReference type="InterPro" id="IPR036453">
    <property type="entry name" value="GluRdtase_dimer_dom_sf"/>
</dbReference>
<evidence type="ECO:0000256" key="4">
    <source>
        <dbReference type="ARBA" id="ARBA00022857"/>
    </source>
</evidence>
<evidence type="ECO:0000256" key="6">
    <source>
        <dbReference type="ARBA" id="ARBA00023244"/>
    </source>
</evidence>
<feature type="domain" description="Glutamyl-tRNA reductase N-terminal" evidence="17">
    <location>
        <begin position="10"/>
        <end position="148"/>
    </location>
</feature>
<evidence type="ECO:0000256" key="9">
    <source>
        <dbReference type="PIRSR" id="PIRSR000445-1"/>
    </source>
</evidence>
<comment type="catalytic activity">
    <reaction evidence="7 8 13">
        <text>(S)-4-amino-5-oxopentanoate + tRNA(Glu) + NADP(+) = L-glutamyl-tRNA(Glu) + NADPH + H(+)</text>
        <dbReference type="Rhea" id="RHEA:12344"/>
        <dbReference type="Rhea" id="RHEA-COMP:9663"/>
        <dbReference type="Rhea" id="RHEA-COMP:9680"/>
        <dbReference type="ChEBI" id="CHEBI:15378"/>
        <dbReference type="ChEBI" id="CHEBI:57501"/>
        <dbReference type="ChEBI" id="CHEBI:57783"/>
        <dbReference type="ChEBI" id="CHEBI:58349"/>
        <dbReference type="ChEBI" id="CHEBI:78442"/>
        <dbReference type="ChEBI" id="CHEBI:78520"/>
        <dbReference type="EC" id="1.2.1.70"/>
    </reaction>
</comment>
<dbReference type="SUPFAM" id="SSF69742">
    <property type="entry name" value="Glutamyl tRNA-reductase catalytic, N-terminal domain"/>
    <property type="match status" value="1"/>
</dbReference>
<dbReference type="SUPFAM" id="SSF69075">
    <property type="entry name" value="Glutamyl tRNA-reductase dimerization domain"/>
    <property type="match status" value="1"/>
</dbReference>
<evidence type="ECO:0000256" key="11">
    <source>
        <dbReference type="PIRSR" id="PIRSR000445-3"/>
    </source>
</evidence>
<comment type="function">
    <text evidence="8">Catalyzes the NADPH-dependent reduction of glutamyl-tRNA(Glu) to glutamate 1-semialdehyde (GSA).</text>
</comment>
<dbReference type="InterPro" id="IPR015895">
    <property type="entry name" value="4pyrrol_synth_GluRdtase_N"/>
</dbReference>
<dbReference type="GO" id="GO:0008883">
    <property type="term" value="F:glutamyl-tRNA reductase activity"/>
    <property type="evidence" value="ECO:0007669"/>
    <property type="project" value="UniProtKB-UniRule"/>
</dbReference>
<evidence type="ECO:0000256" key="7">
    <source>
        <dbReference type="ARBA" id="ARBA00047464"/>
    </source>
</evidence>
<evidence type="ECO:0000256" key="8">
    <source>
        <dbReference type="HAMAP-Rule" id="MF_00087"/>
    </source>
</evidence>
<feature type="region of interest" description="Disordered" evidence="14">
    <location>
        <begin position="403"/>
        <end position="432"/>
    </location>
</feature>
<evidence type="ECO:0000256" key="14">
    <source>
        <dbReference type="SAM" id="MobiDB-lite"/>
    </source>
</evidence>
<dbReference type="EC" id="1.2.1.70" evidence="3 8"/>
<dbReference type="Gene3D" id="3.30.460.30">
    <property type="entry name" value="Glutamyl-tRNA reductase, N-terminal domain"/>
    <property type="match status" value="1"/>
</dbReference>
<feature type="binding site" evidence="8 10">
    <location>
        <position position="101"/>
    </location>
    <ligand>
        <name>substrate</name>
    </ligand>
</feature>
<keyword evidence="6 8" id="KW-0627">Porphyrin biosynthesis</keyword>
<sequence length="432" mass="45668">MSGRRLVAASVAHGHADVETIERARFDSQTSGVTTLLDRVRCEEALVLQTCHRTEAYVVTDGDHRSLAETLFPAIPRPSVRTMGHDAAIEHLCRVAAGLESVVTGEEQILGQVGDAYEAARAADGVGRVLETVVPSAMRVGERARTETAINDGVVSLGGAAVRLADRELDLHGQRAVVVGAGEMGRTVARSLADRTAVERVTVANRTVETATRVASDLACAADAVGLDAIERASVDARLVVTATAAADPVLDRSTLESAGETVVIDLGQPRDVAAAARDLPHVESYDLGDVEAITDAAQAERGAATAAVEQLIDDACARLDRRLERRRADAAISAMYEAGERIKADQIEQASQRIDAGGDERAVLEDMADAIVNRLLATPTEALRDAAEDGDLETLEVALDVFDPETSTADHTSERAPDPEPAPRARGRGED</sequence>
<gene>
    <name evidence="8" type="primary">hemA</name>
    <name evidence="18" type="ORF">HARCEL1_06050</name>
</gene>
<dbReference type="Pfam" id="PF05201">
    <property type="entry name" value="GlutR_N"/>
    <property type="match status" value="1"/>
</dbReference>
<dbReference type="InterPro" id="IPR036291">
    <property type="entry name" value="NAD(P)-bd_dom_sf"/>
</dbReference>
<feature type="binding site" evidence="8 10">
    <location>
        <begin position="50"/>
        <end position="53"/>
    </location>
    <ligand>
        <name>substrate</name>
    </ligand>
</feature>
<accession>A0A2R4X0K7</accession>
<proteinExistence type="inferred from homology"/>
<protein>
    <recommendedName>
        <fullName evidence="3 8">Glutamyl-tRNA reductase</fullName>
        <shortName evidence="8">GluTR</shortName>
        <ecNumber evidence="3 8">1.2.1.70</ecNumber>
    </recommendedName>
</protein>
<evidence type="ECO:0000259" key="15">
    <source>
        <dbReference type="Pfam" id="PF00745"/>
    </source>
</evidence>
<feature type="site" description="Important for activity" evidence="8 12">
    <location>
        <position position="91"/>
    </location>
</feature>
<feature type="domain" description="Tetrapyrrole biosynthesis glutamyl-tRNA reductase dimerisation" evidence="15">
    <location>
        <begin position="309"/>
        <end position="404"/>
    </location>
</feature>
<comment type="miscellaneous">
    <text evidence="8">During catalysis, the active site Cys acts as a nucleophile attacking the alpha-carbonyl group of tRNA-bound glutamate with the formation of a thioester intermediate between enzyme and glutamate, and the concomitant release of tRNA(Glu). The thioester intermediate is finally reduced by direct hydride transfer from NADPH, to form the product GSA.</text>
</comment>
<organism evidence="18 19">
    <name type="scientific">Halococcoides cellulosivorans</name>
    <dbReference type="NCBI Taxonomy" id="1679096"/>
    <lineage>
        <taxon>Archaea</taxon>
        <taxon>Methanobacteriati</taxon>
        <taxon>Methanobacteriota</taxon>
        <taxon>Stenosarchaea group</taxon>
        <taxon>Halobacteria</taxon>
        <taxon>Halobacteriales</taxon>
        <taxon>Haloarculaceae</taxon>
        <taxon>Halococcoides</taxon>
    </lineage>
</organism>
<dbReference type="RefSeq" id="WP_108381662.1">
    <property type="nucleotide sequence ID" value="NZ_CP028858.1"/>
</dbReference>
<evidence type="ECO:0000259" key="17">
    <source>
        <dbReference type="Pfam" id="PF05201"/>
    </source>
</evidence>
<comment type="subunit">
    <text evidence="8">Homodimer.</text>
</comment>
<dbReference type="GO" id="GO:0019353">
    <property type="term" value="P:protoporphyrinogen IX biosynthetic process from glutamate"/>
    <property type="evidence" value="ECO:0007669"/>
    <property type="project" value="TreeGrafter"/>
</dbReference>
<dbReference type="PANTHER" id="PTHR43013">
    <property type="entry name" value="GLUTAMYL-TRNA REDUCTASE"/>
    <property type="match status" value="1"/>
</dbReference>
<comment type="domain">
    <text evidence="8">Possesses an unusual extended V-shaped dimeric structure with each monomer consisting of three distinct domains arranged along a curved 'spinal' alpha-helix. The N-terminal catalytic domain specifically recognizes the glutamate moiety of the substrate. The second domain is the NADPH-binding domain, and the third C-terminal domain is responsible for dimerization.</text>
</comment>
<dbReference type="EMBL" id="CP028858">
    <property type="protein sequence ID" value="AWB27293.1"/>
    <property type="molecule type" value="Genomic_DNA"/>
</dbReference>
<dbReference type="PANTHER" id="PTHR43013:SF1">
    <property type="entry name" value="GLUTAMYL-TRNA REDUCTASE"/>
    <property type="match status" value="1"/>
</dbReference>
<dbReference type="NCBIfam" id="TIGR01035">
    <property type="entry name" value="hemA"/>
    <property type="match status" value="1"/>
</dbReference>
<evidence type="ECO:0000313" key="18">
    <source>
        <dbReference type="EMBL" id="AWB27293.1"/>
    </source>
</evidence>
<reference evidence="18 19" key="1">
    <citation type="submission" date="2018-04" db="EMBL/GenBank/DDBJ databases">
        <title>Halococcoides cellulosivorans gen. nov., sp. nov., an extremely halophilic cellulose-utilizing haloarchaeon from hypersaline lakes.</title>
        <authorList>
            <person name="Sorokin D.Y."/>
            <person name="Toshchakov S.V."/>
            <person name="Samarov N.I."/>
            <person name="Korzhenkov A."/>
            <person name="Kublanov I.V."/>
        </authorList>
    </citation>
    <scope>NUCLEOTIDE SEQUENCE [LARGE SCALE GENOMIC DNA]</scope>
    <source>
        <strain evidence="18 19">HArcel1</strain>
    </source>
</reference>
<dbReference type="GeneID" id="36512051"/>
<name>A0A2R4X0K7_9EURY</name>
<comment type="pathway">
    <text evidence="1 8 13">Porphyrin-containing compound metabolism; protoporphyrin-IX biosynthesis; 5-aminolevulinate from L-glutamyl-tRNA(Glu): step 1/2.</text>
</comment>
<evidence type="ECO:0000256" key="10">
    <source>
        <dbReference type="PIRSR" id="PIRSR000445-2"/>
    </source>
</evidence>
<dbReference type="Proteomes" id="UP000244727">
    <property type="component" value="Chromosome"/>
</dbReference>
<evidence type="ECO:0000259" key="16">
    <source>
        <dbReference type="Pfam" id="PF01488"/>
    </source>
</evidence>
<feature type="binding site" evidence="8 11">
    <location>
        <begin position="180"/>
        <end position="185"/>
    </location>
    <ligand>
        <name>NADP(+)</name>
        <dbReference type="ChEBI" id="CHEBI:58349"/>
    </ligand>
</feature>
<dbReference type="FunFam" id="3.30.460.30:FF:000001">
    <property type="entry name" value="Glutamyl-tRNA reductase"/>
    <property type="match status" value="1"/>
</dbReference>